<dbReference type="SUPFAM" id="SSF56672">
    <property type="entry name" value="DNA/RNA polymerases"/>
    <property type="match status" value="1"/>
</dbReference>
<gene>
    <name evidence="2" type="ORF">PACLA_8A052736</name>
</gene>
<organism evidence="2 3">
    <name type="scientific">Paramuricea clavata</name>
    <name type="common">Red gorgonian</name>
    <name type="synonym">Violescent sea-whip</name>
    <dbReference type="NCBI Taxonomy" id="317549"/>
    <lineage>
        <taxon>Eukaryota</taxon>
        <taxon>Metazoa</taxon>
        <taxon>Cnidaria</taxon>
        <taxon>Anthozoa</taxon>
        <taxon>Octocorallia</taxon>
        <taxon>Malacalcyonacea</taxon>
        <taxon>Plexauridae</taxon>
        <taxon>Paramuricea</taxon>
    </lineage>
</organism>
<protein>
    <recommendedName>
        <fullName evidence="1">Reverse transcriptase/retrotransposon-derived protein RNase H-like domain-containing protein</fullName>
    </recommendedName>
</protein>
<accession>A0A6S7HDY7</accession>
<feature type="domain" description="Reverse transcriptase/retrotransposon-derived protein RNase H-like" evidence="1">
    <location>
        <begin position="46"/>
        <end position="138"/>
    </location>
</feature>
<dbReference type="PANTHER" id="PTHR37984">
    <property type="entry name" value="PROTEIN CBG26694"/>
    <property type="match status" value="1"/>
</dbReference>
<dbReference type="AlphaFoldDB" id="A0A6S7HDY7"/>
<dbReference type="InterPro" id="IPR043128">
    <property type="entry name" value="Rev_trsase/Diguanyl_cyclase"/>
</dbReference>
<dbReference type="Proteomes" id="UP001152795">
    <property type="component" value="Unassembled WGS sequence"/>
</dbReference>
<evidence type="ECO:0000313" key="3">
    <source>
        <dbReference type="Proteomes" id="UP001152795"/>
    </source>
</evidence>
<dbReference type="InterPro" id="IPR050951">
    <property type="entry name" value="Retrovirus_Pol_polyprotein"/>
</dbReference>
<keyword evidence="3" id="KW-1185">Reference proteome</keyword>
<dbReference type="PANTHER" id="PTHR37984:SF8">
    <property type="entry name" value="CCHC-TYPE DOMAIN-CONTAINING PROTEIN"/>
    <property type="match status" value="1"/>
</dbReference>
<comment type="caution">
    <text evidence="2">The sequence shown here is derived from an EMBL/GenBank/DDBJ whole genome shotgun (WGS) entry which is preliminary data.</text>
</comment>
<dbReference type="FunFam" id="3.10.20.370:FF:000001">
    <property type="entry name" value="Retrovirus-related Pol polyprotein from transposon 17.6-like protein"/>
    <property type="match status" value="1"/>
</dbReference>
<evidence type="ECO:0000259" key="1">
    <source>
        <dbReference type="Pfam" id="PF17919"/>
    </source>
</evidence>
<dbReference type="EMBL" id="CACRXK020004365">
    <property type="protein sequence ID" value="CAB4002469.1"/>
    <property type="molecule type" value="Genomic_DNA"/>
</dbReference>
<dbReference type="Gene3D" id="3.30.70.270">
    <property type="match status" value="1"/>
</dbReference>
<evidence type="ECO:0000313" key="2">
    <source>
        <dbReference type="EMBL" id="CAB4002469.1"/>
    </source>
</evidence>
<name>A0A6S7HDY7_PARCT</name>
<dbReference type="CDD" id="cd09274">
    <property type="entry name" value="RNase_HI_RT_Ty3"/>
    <property type="match status" value="1"/>
</dbReference>
<proteinExistence type="predicted"/>
<sequence length="264" mass="30576">MEVIKEMPRLTNCEELKRFLAKFIPNMEEITAPLCQLLEKNVEWFWDQEQEKAFTTLKAVIVDPPVLKFFDRKEPVCLSVDASSKGMGAVFLQNDRPVAYVSKGLTSCQQNYSQIEKEMLAIVYGCEHFHQYLYGQREVIVETVHKPLEAILKKSIHQAPLRLQRMILRLKPYAIKVKYTPGSQLLIADALSRSQICARINDPSDEVEVNILESGQISDTEKLFEKLVEETKKDAELQQLHRVVMDGWPQRKPETPLEIRPYWS</sequence>
<reference evidence="2" key="1">
    <citation type="submission" date="2020-04" db="EMBL/GenBank/DDBJ databases">
        <authorList>
            <person name="Alioto T."/>
            <person name="Alioto T."/>
            <person name="Gomez Garrido J."/>
        </authorList>
    </citation>
    <scope>NUCLEOTIDE SEQUENCE</scope>
    <source>
        <strain evidence="2">A484AB</strain>
    </source>
</reference>
<dbReference type="Pfam" id="PF17919">
    <property type="entry name" value="RT_RNaseH_2"/>
    <property type="match status" value="1"/>
</dbReference>
<dbReference type="InterPro" id="IPR043502">
    <property type="entry name" value="DNA/RNA_pol_sf"/>
</dbReference>
<dbReference type="InterPro" id="IPR041577">
    <property type="entry name" value="RT_RNaseH_2"/>
</dbReference>
<dbReference type="OrthoDB" id="8068582at2759"/>